<feature type="domain" description="BHLH" evidence="6">
    <location>
        <begin position="266"/>
        <end position="315"/>
    </location>
</feature>
<gene>
    <name evidence="7" type="ORF">DH2020_042242</name>
</gene>
<dbReference type="PANTHER" id="PTHR16223">
    <property type="entry name" value="TRANSCRIPTION FACTOR BHLH83-RELATED"/>
    <property type="match status" value="1"/>
</dbReference>
<evidence type="ECO:0000256" key="4">
    <source>
        <dbReference type="ARBA" id="ARBA00023163"/>
    </source>
</evidence>
<keyword evidence="2" id="KW-0805">Transcription regulation</keyword>
<dbReference type="PROSITE" id="PS50888">
    <property type="entry name" value="BHLH"/>
    <property type="match status" value="1"/>
</dbReference>
<keyword evidence="8" id="KW-1185">Reference proteome</keyword>
<dbReference type="InterPro" id="IPR045843">
    <property type="entry name" value="IND-like"/>
</dbReference>
<dbReference type="Proteomes" id="UP001318860">
    <property type="component" value="Unassembled WGS sequence"/>
</dbReference>
<dbReference type="InterPro" id="IPR011598">
    <property type="entry name" value="bHLH_dom"/>
</dbReference>
<dbReference type="EMBL" id="JABTTQ020002427">
    <property type="protein sequence ID" value="KAK6124026.1"/>
    <property type="molecule type" value="Genomic_DNA"/>
</dbReference>
<reference evidence="7 8" key="1">
    <citation type="journal article" date="2021" name="Comput. Struct. Biotechnol. J.">
        <title>De novo genome assembly of the potent medicinal plant Rehmannia glutinosa using nanopore technology.</title>
        <authorList>
            <person name="Ma L."/>
            <person name="Dong C."/>
            <person name="Song C."/>
            <person name="Wang X."/>
            <person name="Zheng X."/>
            <person name="Niu Y."/>
            <person name="Chen S."/>
            <person name="Feng W."/>
        </authorList>
    </citation>
    <scope>NUCLEOTIDE SEQUENCE [LARGE SCALE GENOMIC DNA]</scope>
    <source>
        <strain evidence="7">DH-2019</strain>
    </source>
</reference>
<evidence type="ECO:0000313" key="8">
    <source>
        <dbReference type="Proteomes" id="UP001318860"/>
    </source>
</evidence>
<proteinExistence type="predicted"/>
<evidence type="ECO:0000256" key="3">
    <source>
        <dbReference type="ARBA" id="ARBA00023125"/>
    </source>
</evidence>
<dbReference type="Gene3D" id="4.10.280.10">
    <property type="entry name" value="Helix-loop-helix DNA-binding domain"/>
    <property type="match status" value="1"/>
</dbReference>
<sequence length="386" mass="42730">MNLFRSSPCSLGSNGVGWPNYNPIMDMKTTRSSEDSSAGSASDGSNSVVFQNVLELPQHTTGNGSNMSIDSNIEMIDLLHDSGRSEGNYPNILQEFAPLDTFSNSFKQVNQNIPLEQQPLNSTEFGATNNCQGLFDGFQLNSASYKLLQNLFDIDSDQPQQSLLDNNQQAMNYSSQVNSNELILQTNSLMVNPSFANPLPFNNIINAPSWSNVDASTQFFPSSLSTKKRNLSSVRAKHDQNEEARDFASVAKKASNNEPAFKRPRIETPSPLPTFKVRKEKLGDRVTALQQLVSPFGKTDTASVLHEAIEYIKFLHDQVSVLSTPYLKYRSSPLQHLQAVDRHKDQEGVTQDLKSRGLCLVPISSTFPVASHGTTDFWTPIFGERA</sequence>
<evidence type="ECO:0000313" key="7">
    <source>
        <dbReference type="EMBL" id="KAK6124026.1"/>
    </source>
</evidence>
<comment type="caution">
    <text evidence="7">The sequence shown here is derived from an EMBL/GenBank/DDBJ whole genome shotgun (WGS) entry which is preliminary data.</text>
</comment>
<evidence type="ECO:0000256" key="1">
    <source>
        <dbReference type="ARBA" id="ARBA00004123"/>
    </source>
</evidence>
<keyword evidence="4" id="KW-0804">Transcription</keyword>
<comment type="subcellular location">
    <subcellularLocation>
        <location evidence="1">Nucleus</location>
    </subcellularLocation>
</comment>
<accession>A0ABR0UNJ8</accession>
<evidence type="ECO:0000256" key="5">
    <source>
        <dbReference type="ARBA" id="ARBA00023242"/>
    </source>
</evidence>
<dbReference type="InterPro" id="IPR036638">
    <property type="entry name" value="HLH_DNA-bd_sf"/>
</dbReference>
<keyword evidence="3" id="KW-0238">DNA-binding</keyword>
<dbReference type="InterPro" id="IPR045239">
    <property type="entry name" value="bHLH95_bHLH"/>
</dbReference>
<evidence type="ECO:0000256" key="2">
    <source>
        <dbReference type="ARBA" id="ARBA00023015"/>
    </source>
</evidence>
<organism evidence="7 8">
    <name type="scientific">Rehmannia glutinosa</name>
    <name type="common">Chinese foxglove</name>
    <dbReference type="NCBI Taxonomy" id="99300"/>
    <lineage>
        <taxon>Eukaryota</taxon>
        <taxon>Viridiplantae</taxon>
        <taxon>Streptophyta</taxon>
        <taxon>Embryophyta</taxon>
        <taxon>Tracheophyta</taxon>
        <taxon>Spermatophyta</taxon>
        <taxon>Magnoliopsida</taxon>
        <taxon>eudicotyledons</taxon>
        <taxon>Gunneridae</taxon>
        <taxon>Pentapetalae</taxon>
        <taxon>asterids</taxon>
        <taxon>lamiids</taxon>
        <taxon>Lamiales</taxon>
        <taxon>Orobanchaceae</taxon>
        <taxon>Rehmannieae</taxon>
        <taxon>Rehmannia</taxon>
    </lineage>
</organism>
<dbReference type="CDD" id="cd11393">
    <property type="entry name" value="bHLH_AtbHLH_like"/>
    <property type="match status" value="1"/>
</dbReference>
<dbReference type="PANTHER" id="PTHR16223:SF238">
    <property type="entry name" value="TRANSCRIPTION FACTOR BHLH114"/>
    <property type="match status" value="1"/>
</dbReference>
<protein>
    <recommendedName>
        <fullName evidence="6">BHLH domain-containing protein</fullName>
    </recommendedName>
</protein>
<evidence type="ECO:0000259" key="6">
    <source>
        <dbReference type="PROSITE" id="PS50888"/>
    </source>
</evidence>
<name>A0ABR0UNJ8_REHGL</name>
<keyword evidence="5" id="KW-0539">Nucleus</keyword>
<dbReference type="SUPFAM" id="SSF47459">
    <property type="entry name" value="HLH, helix-loop-helix DNA-binding domain"/>
    <property type="match status" value="1"/>
</dbReference>